<evidence type="ECO:0000256" key="2">
    <source>
        <dbReference type="SAM" id="MobiDB-lite"/>
    </source>
</evidence>
<dbReference type="Pfam" id="PF00787">
    <property type="entry name" value="PX"/>
    <property type="match status" value="1"/>
</dbReference>
<dbReference type="PANTHER" id="PTHR45850">
    <property type="entry name" value="SORTING NEXIN FAMILY MEMBER"/>
    <property type="match status" value="1"/>
</dbReference>
<feature type="compositionally biased region" description="Acidic residues" evidence="2">
    <location>
        <begin position="1"/>
        <end position="18"/>
    </location>
</feature>
<dbReference type="EMBL" id="JBJQND010000004">
    <property type="protein sequence ID" value="KAL3879588.1"/>
    <property type="molecule type" value="Genomic_DNA"/>
</dbReference>
<feature type="region of interest" description="Disordered" evidence="2">
    <location>
        <begin position="1"/>
        <end position="31"/>
    </location>
</feature>
<dbReference type="InterPro" id="IPR036871">
    <property type="entry name" value="PX_dom_sf"/>
</dbReference>
<sequence>MDDSVSVEDLTGSEDDVDISSPDSTPTKYTPFQPRFRVQIPDAVKDGDALLFTVKVFKLEARAEESSTIKRQYEDVEWLHHLLVTHNNTDGVIIPPLPPRPEADAKSAESKSKKQLGSDTKFIMPDEFNKESRVIEKYLQLMLAHEVFGKDKNLETFLCEEKAPERTKINMGILGRLSTSVEKARKGQHKDIDEYFHKKREWSTEYSKIIKDTSANFNKMVYAQMRLGTCFENVSSALNWSGLNRDEESVKVNRLLVTLSRATEDSKHGLETLSASAEKTLGFELDLNARYMDSVKEMLFRRTCLLIDYQDANRALEKAKPQKKQAAEEVQTTAQKAYNNCCEQARNEMKSFLQQRMLSFQDGLILYAESQIKTARDTYALLAKTMTVLKQSEL</sequence>
<dbReference type="SUPFAM" id="SSF103657">
    <property type="entry name" value="BAR/IMD domain-like"/>
    <property type="match status" value="1"/>
</dbReference>
<feature type="compositionally biased region" description="Basic and acidic residues" evidence="2">
    <location>
        <begin position="101"/>
        <end position="112"/>
    </location>
</feature>
<dbReference type="Pfam" id="PF09325">
    <property type="entry name" value="Vps5"/>
    <property type="match status" value="1"/>
</dbReference>
<gene>
    <name evidence="4" type="ORF">ACJMK2_031877</name>
</gene>
<evidence type="ECO:0000313" key="4">
    <source>
        <dbReference type="EMBL" id="KAL3879588.1"/>
    </source>
</evidence>
<keyword evidence="5" id="KW-1185">Reference proteome</keyword>
<comment type="caution">
    <text evidence="4">The sequence shown here is derived from an EMBL/GenBank/DDBJ whole genome shotgun (WGS) entry which is preliminary data.</text>
</comment>
<feature type="region of interest" description="Disordered" evidence="2">
    <location>
        <begin position="93"/>
        <end position="117"/>
    </location>
</feature>
<feature type="domain" description="PX" evidence="3">
    <location>
        <begin position="1"/>
        <end position="165"/>
    </location>
</feature>
<evidence type="ECO:0000256" key="1">
    <source>
        <dbReference type="ARBA" id="ARBA00010883"/>
    </source>
</evidence>
<dbReference type="Gene3D" id="1.20.1270.60">
    <property type="entry name" value="Arfaptin homology (AH) domain/BAR domain"/>
    <property type="match status" value="1"/>
</dbReference>
<dbReference type="InterPro" id="IPR015404">
    <property type="entry name" value="Vps5_C"/>
</dbReference>
<dbReference type="AlphaFoldDB" id="A0ABD3X285"/>
<feature type="compositionally biased region" description="Polar residues" evidence="2">
    <location>
        <begin position="21"/>
        <end position="30"/>
    </location>
</feature>
<protein>
    <recommendedName>
        <fullName evidence="3">PX domain-containing protein</fullName>
    </recommendedName>
</protein>
<dbReference type="SUPFAM" id="SSF64268">
    <property type="entry name" value="PX domain"/>
    <property type="match status" value="1"/>
</dbReference>
<proteinExistence type="inferred from homology"/>
<dbReference type="InterPro" id="IPR001683">
    <property type="entry name" value="PX_dom"/>
</dbReference>
<dbReference type="PANTHER" id="PTHR45850:SF2">
    <property type="entry name" value="SORTING NEXIN-5-LIKE"/>
    <property type="match status" value="1"/>
</dbReference>
<organism evidence="4 5">
    <name type="scientific">Sinanodonta woodiana</name>
    <name type="common">Chinese pond mussel</name>
    <name type="synonym">Anodonta woodiana</name>
    <dbReference type="NCBI Taxonomy" id="1069815"/>
    <lineage>
        <taxon>Eukaryota</taxon>
        <taxon>Metazoa</taxon>
        <taxon>Spiralia</taxon>
        <taxon>Lophotrochozoa</taxon>
        <taxon>Mollusca</taxon>
        <taxon>Bivalvia</taxon>
        <taxon>Autobranchia</taxon>
        <taxon>Heteroconchia</taxon>
        <taxon>Palaeoheterodonta</taxon>
        <taxon>Unionida</taxon>
        <taxon>Unionoidea</taxon>
        <taxon>Unionidae</taxon>
        <taxon>Unioninae</taxon>
        <taxon>Sinanodonta</taxon>
    </lineage>
</organism>
<name>A0ABD3X285_SINWO</name>
<dbReference type="Gene3D" id="3.30.1520.10">
    <property type="entry name" value="Phox-like domain"/>
    <property type="match status" value="1"/>
</dbReference>
<dbReference type="PROSITE" id="PS50195">
    <property type="entry name" value="PX"/>
    <property type="match status" value="1"/>
</dbReference>
<comment type="similarity">
    <text evidence="1">Belongs to the sorting nexin family.</text>
</comment>
<evidence type="ECO:0000259" key="3">
    <source>
        <dbReference type="PROSITE" id="PS50195"/>
    </source>
</evidence>
<reference evidence="4 5" key="1">
    <citation type="submission" date="2024-11" db="EMBL/GenBank/DDBJ databases">
        <title>Chromosome-level genome assembly of the freshwater bivalve Anodonta woodiana.</title>
        <authorList>
            <person name="Chen X."/>
        </authorList>
    </citation>
    <scope>NUCLEOTIDE SEQUENCE [LARGE SCALE GENOMIC DNA]</scope>
    <source>
        <strain evidence="4">MN2024</strain>
        <tissue evidence="4">Gills</tissue>
    </source>
</reference>
<dbReference type="Proteomes" id="UP001634394">
    <property type="component" value="Unassembled WGS sequence"/>
</dbReference>
<accession>A0ABD3X285</accession>
<dbReference type="InterPro" id="IPR027267">
    <property type="entry name" value="AH/BAR_dom_sf"/>
</dbReference>
<evidence type="ECO:0000313" key="5">
    <source>
        <dbReference type="Proteomes" id="UP001634394"/>
    </source>
</evidence>